<dbReference type="EMBL" id="CP042434">
    <property type="protein sequence ID" value="QEC74391.1"/>
    <property type="molecule type" value="Genomic_DNA"/>
</dbReference>
<dbReference type="Proteomes" id="UP000321291">
    <property type="component" value="Chromosome"/>
</dbReference>
<dbReference type="InterPro" id="IPR028082">
    <property type="entry name" value="Peripla_BP_I"/>
</dbReference>
<dbReference type="GO" id="GO:0003677">
    <property type="term" value="F:DNA binding"/>
    <property type="evidence" value="ECO:0007669"/>
    <property type="project" value="UniProtKB-KW"/>
</dbReference>
<dbReference type="SUPFAM" id="SSF53822">
    <property type="entry name" value="Periplasmic binding protein-like I"/>
    <property type="match status" value="1"/>
</dbReference>
<accession>A0A5B8VTA9</accession>
<gene>
    <name evidence="5" type="ORF">FSB73_21355</name>
</gene>
<dbReference type="Pfam" id="PF13377">
    <property type="entry name" value="Peripla_BP_3"/>
    <property type="match status" value="1"/>
</dbReference>
<evidence type="ECO:0000256" key="1">
    <source>
        <dbReference type="ARBA" id="ARBA00023015"/>
    </source>
</evidence>
<feature type="domain" description="Transcriptional regulator LacI/GalR-like sensor" evidence="4">
    <location>
        <begin position="5"/>
        <end position="63"/>
    </location>
</feature>
<dbReference type="InterPro" id="IPR046335">
    <property type="entry name" value="LacI/GalR-like_sensor"/>
</dbReference>
<keyword evidence="3" id="KW-0804">Transcription</keyword>
<evidence type="ECO:0000313" key="5">
    <source>
        <dbReference type="EMBL" id="QEC74391.1"/>
    </source>
</evidence>
<keyword evidence="6" id="KW-1185">Reference proteome</keyword>
<dbReference type="KEGG" id="agi:FSB73_21355"/>
<name>A0A5B8VTA9_9BACT</name>
<protein>
    <recommendedName>
        <fullName evidence="4">Transcriptional regulator LacI/GalR-like sensor domain-containing protein</fullName>
    </recommendedName>
</protein>
<dbReference type="AlphaFoldDB" id="A0A5B8VTA9"/>
<dbReference type="Gene3D" id="3.40.50.2300">
    <property type="match status" value="2"/>
</dbReference>
<dbReference type="OrthoDB" id="742238at2"/>
<keyword evidence="1" id="KW-0805">Transcription regulation</keyword>
<organism evidence="5 6">
    <name type="scientific">Arachidicoccus ginsenosidivorans</name>
    <dbReference type="NCBI Taxonomy" id="496057"/>
    <lineage>
        <taxon>Bacteria</taxon>
        <taxon>Pseudomonadati</taxon>
        <taxon>Bacteroidota</taxon>
        <taxon>Chitinophagia</taxon>
        <taxon>Chitinophagales</taxon>
        <taxon>Chitinophagaceae</taxon>
        <taxon>Arachidicoccus</taxon>
    </lineage>
</organism>
<evidence type="ECO:0000313" key="6">
    <source>
        <dbReference type="Proteomes" id="UP000321291"/>
    </source>
</evidence>
<keyword evidence="2" id="KW-0238">DNA-binding</keyword>
<reference evidence="5 6" key="1">
    <citation type="journal article" date="2017" name="Int. J. Syst. Evol. Microbiol.">
        <title>Arachidicoccus ginsenosidivorans sp. nov., with ginsenoside-converting activity isolated from ginseng cultivating soil.</title>
        <authorList>
            <person name="Siddiqi M.Z."/>
            <person name="Aslam Z."/>
            <person name="Im W.T."/>
        </authorList>
    </citation>
    <scope>NUCLEOTIDE SEQUENCE [LARGE SCALE GENOMIC DNA]</scope>
    <source>
        <strain evidence="5 6">Gsoil 809</strain>
    </source>
</reference>
<evidence type="ECO:0000256" key="2">
    <source>
        <dbReference type="ARBA" id="ARBA00023125"/>
    </source>
</evidence>
<sequence length="79" mass="8836">MEDNLVTVVKKLLQAKLIVGQQVEIISYNETPIKEIILIGITTISADFKMMGETAAKMILEKSTQHVAVPFYLTLRDSL</sequence>
<evidence type="ECO:0000256" key="3">
    <source>
        <dbReference type="ARBA" id="ARBA00023163"/>
    </source>
</evidence>
<evidence type="ECO:0000259" key="4">
    <source>
        <dbReference type="Pfam" id="PF13377"/>
    </source>
</evidence>
<proteinExistence type="predicted"/>